<sequence>MKTKLARVISIIGHPLLTISVLVIFLTHQLLSSRQANWISGIIIFGVTIPITLYNLVKMRRGKFANFDVSNQQERKGFYPFAIGLMLALTFYFYFTQGQTPLVLSCLCFLLMLLFFGLLNLRIKASLHAGINFYIAFILLHYAKAWGIPMLLFAFLILISRKMLQRHSWLELICGAILGSITGLVNGHFL</sequence>
<keyword evidence="3" id="KW-1185">Reference proteome</keyword>
<dbReference type="Proteomes" id="UP000292424">
    <property type="component" value="Chromosome"/>
</dbReference>
<name>A0A5P2G3M8_9BACT</name>
<dbReference type="CDD" id="cd01610">
    <property type="entry name" value="PAP2_like"/>
    <property type="match status" value="1"/>
</dbReference>
<keyword evidence="1" id="KW-0472">Membrane</keyword>
<feature type="transmembrane region" description="Helical" evidence="1">
    <location>
        <begin position="12"/>
        <end position="31"/>
    </location>
</feature>
<evidence type="ECO:0000313" key="3">
    <source>
        <dbReference type="Proteomes" id="UP000292424"/>
    </source>
</evidence>
<accession>A0A5P2G3M8</accession>
<dbReference type="SUPFAM" id="SSF48317">
    <property type="entry name" value="Acid phosphatase/Vanadium-dependent haloperoxidase"/>
    <property type="match status" value="1"/>
</dbReference>
<gene>
    <name evidence="2" type="ORF">E0W69_017825</name>
</gene>
<evidence type="ECO:0000256" key="1">
    <source>
        <dbReference type="SAM" id="Phobius"/>
    </source>
</evidence>
<dbReference type="KEGG" id="arac:E0W69_017825"/>
<feature type="transmembrane region" description="Helical" evidence="1">
    <location>
        <begin position="78"/>
        <end position="95"/>
    </location>
</feature>
<dbReference type="AlphaFoldDB" id="A0A5P2G3M8"/>
<feature type="transmembrane region" description="Helical" evidence="1">
    <location>
        <begin position="133"/>
        <end position="157"/>
    </location>
</feature>
<dbReference type="OrthoDB" id="966117at2"/>
<proteinExistence type="predicted"/>
<feature type="transmembrane region" description="Helical" evidence="1">
    <location>
        <begin position="169"/>
        <end position="189"/>
    </location>
</feature>
<reference evidence="2 3" key="1">
    <citation type="submission" date="2019-09" db="EMBL/GenBank/DDBJ databases">
        <title>Complete genome sequence of Arachidicoccus sp. B3-10 isolated from apple orchard soil.</title>
        <authorList>
            <person name="Kim H.S."/>
            <person name="Han K.-I."/>
            <person name="Suh M.K."/>
            <person name="Lee K.C."/>
            <person name="Eom M.K."/>
            <person name="Kim J.-S."/>
            <person name="Kang S.W."/>
            <person name="Sin Y."/>
            <person name="Lee J.-S."/>
        </authorList>
    </citation>
    <scope>NUCLEOTIDE SEQUENCE [LARGE SCALE GENOMIC DNA]</scope>
    <source>
        <strain evidence="2 3">B3-10</strain>
    </source>
</reference>
<keyword evidence="1" id="KW-1133">Transmembrane helix</keyword>
<dbReference type="EMBL" id="CP044016">
    <property type="protein sequence ID" value="QES90434.1"/>
    <property type="molecule type" value="Genomic_DNA"/>
</dbReference>
<organism evidence="2 3">
    <name type="scientific">Rhizosphaericola mali</name>
    <dbReference type="NCBI Taxonomy" id="2545455"/>
    <lineage>
        <taxon>Bacteria</taxon>
        <taxon>Pseudomonadati</taxon>
        <taxon>Bacteroidota</taxon>
        <taxon>Chitinophagia</taxon>
        <taxon>Chitinophagales</taxon>
        <taxon>Chitinophagaceae</taxon>
        <taxon>Rhizosphaericola</taxon>
    </lineage>
</organism>
<feature type="transmembrane region" description="Helical" evidence="1">
    <location>
        <begin position="101"/>
        <end position="121"/>
    </location>
</feature>
<dbReference type="Gene3D" id="1.20.144.10">
    <property type="entry name" value="Phosphatidic acid phosphatase type 2/haloperoxidase"/>
    <property type="match status" value="1"/>
</dbReference>
<feature type="transmembrane region" description="Helical" evidence="1">
    <location>
        <begin position="37"/>
        <end position="57"/>
    </location>
</feature>
<evidence type="ECO:0000313" key="2">
    <source>
        <dbReference type="EMBL" id="QES90434.1"/>
    </source>
</evidence>
<dbReference type="RefSeq" id="WP_131331415.1">
    <property type="nucleotide sequence ID" value="NZ_CP044016.1"/>
</dbReference>
<keyword evidence="1" id="KW-0812">Transmembrane</keyword>
<dbReference type="InterPro" id="IPR036938">
    <property type="entry name" value="PAP2/HPO_sf"/>
</dbReference>
<protein>
    <submittedName>
        <fullName evidence="2">Phosphatase PAP2 family protein</fullName>
    </submittedName>
</protein>